<accession>A0ABN9PWG0</accession>
<proteinExistence type="predicted"/>
<keyword evidence="1" id="KW-0472">Membrane</keyword>
<evidence type="ECO:0000256" key="1">
    <source>
        <dbReference type="SAM" id="Phobius"/>
    </source>
</evidence>
<comment type="caution">
    <text evidence="2">The sequence shown here is derived from an EMBL/GenBank/DDBJ whole genome shotgun (WGS) entry which is preliminary data.</text>
</comment>
<feature type="transmembrane region" description="Helical" evidence="1">
    <location>
        <begin position="290"/>
        <end position="315"/>
    </location>
</feature>
<name>A0ABN9PWG0_9DINO</name>
<sequence length="335" mass="36451">EVFLVDNAELRTPDPGLAYRLSRRMDHRDSSVSPAVWGTAVRGLDRGGGWIQVGKRYLPERVAGARVLVRPQDAAALLLAGLQGPAAAGAGRQQRQLVACSDEEDEQASCLRGALPARRGERRCTDPACLLALLGCLAALGAVFRQARAEGDLAKLTRGFDWKGDICGVDAPVRFQPFLYWCSQRGDEDIALVDGVCVERCPQGDGNSTWCPGPVAPFEYRTPTSDGKEQVMIGMVRNLTMRQDYASSEALGYCFPTANAPLLRSILHRTHLSSFTKQVWLAGSGASENWRFLLCVAGVCVVIGYAFLLVLWCFFDKLVPAGWRQRGAVGAPRPL</sequence>
<protein>
    <submittedName>
        <fullName evidence="2">Uncharacterized protein</fullName>
    </submittedName>
</protein>
<keyword evidence="3" id="KW-1185">Reference proteome</keyword>
<feature type="non-terminal residue" evidence="2">
    <location>
        <position position="1"/>
    </location>
</feature>
<gene>
    <name evidence="2" type="ORF">PCOR1329_LOCUS6643</name>
</gene>
<reference evidence="2" key="1">
    <citation type="submission" date="2023-10" db="EMBL/GenBank/DDBJ databases">
        <authorList>
            <person name="Chen Y."/>
            <person name="Shah S."/>
            <person name="Dougan E. K."/>
            <person name="Thang M."/>
            <person name="Chan C."/>
        </authorList>
    </citation>
    <scope>NUCLEOTIDE SEQUENCE [LARGE SCALE GENOMIC DNA]</scope>
</reference>
<evidence type="ECO:0000313" key="3">
    <source>
        <dbReference type="Proteomes" id="UP001189429"/>
    </source>
</evidence>
<keyword evidence="1" id="KW-1133">Transmembrane helix</keyword>
<keyword evidence="1" id="KW-0812">Transmembrane</keyword>
<organism evidence="2 3">
    <name type="scientific">Prorocentrum cordatum</name>
    <dbReference type="NCBI Taxonomy" id="2364126"/>
    <lineage>
        <taxon>Eukaryota</taxon>
        <taxon>Sar</taxon>
        <taxon>Alveolata</taxon>
        <taxon>Dinophyceae</taxon>
        <taxon>Prorocentrales</taxon>
        <taxon>Prorocentraceae</taxon>
        <taxon>Prorocentrum</taxon>
    </lineage>
</organism>
<dbReference type="EMBL" id="CAUYUJ010001780">
    <property type="protein sequence ID" value="CAK0797611.1"/>
    <property type="molecule type" value="Genomic_DNA"/>
</dbReference>
<evidence type="ECO:0000313" key="2">
    <source>
        <dbReference type="EMBL" id="CAK0797611.1"/>
    </source>
</evidence>
<dbReference type="Proteomes" id="UP001189429">
    <property type="component" value="Unassembled WGS sequence"/>
</dbReference>